<evidence type="ECO:0000313" key="4">
    <source>
        <dbReference type="Proteomes" id="UP000191040"/>
    </source>
</evidence>
<protein>
    <submittedName>
        <fullName evidence="3">Single-strand DNA-binding protein</fullName>
    </submittedName>
</protein>
<dbReference type="PROSITE" id="PS50935">
    <property type="entry name" value="SSB"/>
    <property type="match status" value="1"/>
</dbReference>
<sequence length="115" mass="12572">MNDADNQVLLRGRVADAAEIRTLPSGDELVSFRLMVERSAAARRRSRQLVDTFDCSAWTSRLRGKALRLNPGDRVEVSGELRRLFSSKGGGVSSRVYVDLGSLTRLPEPPVASSA</sequence>
<dbReference type="InterPro" id="IPR012340">
    <property type="entry name" value="NA-bd_OB-fold"/>
</dbReference>
<proteinExistence type="predicted"/>
<dbReference type="STRING" id="1736691.SAMN06295964_2241"/>
<dbReference type="RefSeq" id="WP_078700232.1">
    <property type="nucleotide sequence ID" value="NZ_LT796768.1"/>
</dbReference>
<keyword evidence="4" id="KW-1185">Reference proteome</keyword>
<dbReference type="InterPro" id="IPR000424">
    <property type="entry name" value="Primosome_PriB/ssb"/>
</dbReference>
<dbReference type="Proteomes" id="UP000191040">
    <property type="component" value="Chromosome I"/>
</dbReference>
<gene>
    <name evidence="3" type="ORF">SAMN06295964_2241</name>
</gene>
<dbReference type="SUPFAM" id="SSF50249">
    <property type="entry name" value="Nucleic acid-binding proteins"/>
    <property type="match status" value="1"/>
</dbReference>
<dbReference type="CDD" id="cd04496">
    <property type="entry name" value="SSB_OBF"/>
    <property type="match status" value="1"/>
</dbReference>
<dbReference type="AlphaFoldDB" id="A0A1T4Z4V6"/>
<dbReference type="EMBL" id="LT796768">
    <property type="protein sequence ID" value="SKB08585.1"/>
    <property type="molecule type" value="Genomic_DNA"/>
</dbReference>
<organism evidence="3 4">
    <name type="scientific">Aeromicrobium choanae</name>
    <dbReference type="NCBI Taxonomy" id="1736691"/>
    <lineage>
        <taxon>Bacteria</taxon>
        <taxon>Bacillati</taxon>
        <taxon>Actinomycetota</taxon>
        <taxon>Actinomycetes</taxon>
        <taxon>Propionibacteriales</taxon>
        <taxon>Nocardioidaceae</taxon>
        <taxon>Aeromicrobium</taxon>
    </lineage>
</organism>
<name>A0A1T4Z4V6_9ACTN</name>
<accession>A0A1T4Z4V6</accession>
<dbReference type="Pfam" id="PF00436">
    <property type="entry name" value="SSB"/>
    <property type="match status" value="1"/>
</dbReference>
<keyword evidence="1 2" id="KW-0238">DNA-binding</keyword>
<dbReference type="Gene3D" id="2.40.50.140">
    <property type="entry name" value="Nucleic acid-binding proteins"/>
    <property type="match status" value="1"/>
</dbReference>
<dbReference type="OrthoDB" id="5186768at2"/>
<evidence type="ECO:0000256" key="1">
    <source>
        <dbReference type="ARBA" id="ARBA00023125"/>
    </source>
</evidence>
<evidence type="ECO:0000313" key="3">
    <source>
        <dbReference type="EMBL" id="SKB08585.1"/>
    </source>
</evidence>
<reference evidence="4" key="1">
    <citation type="submission" date="2017-02" db="EMBL/GenBank/DDBJ databases">
        <authorList>
            <person name="Varghese N."/>
            <person name="Submissions S."/>
        </authorList>
    </citation>
    <scope>NUCLEOTIDE SEQUENCE [LARGE SCALE GENOMIC DNA]</scope>
    <source>
        <strain evidence="4">9H-4</strain>
    </source>
</reference>
<dbReference type="GO" id="GO:0003697">
    <property type="term" value="F:single-stranded DNA binding"/>
    <property type="evidence" value="ECO:0007669"/>
    <property type="project" value="InterPro"/>
</dbReference>
<evidence type="ECO:0000256" key="2">
    <source>
        <dbReference type="PROSITE-ProRule" id="PRU00252"/>
    </source>
</evidence>